<dbReference type="Proteomes" id="UP000254569">
    <property type="component" value="Unassembled WGS sequence"/>
</dbReference>
<proteinExistence type="predicted"/>
<organism evidence="1 2">
    <name type="scientific">Rhodococcus gordoniae</name>
    <dbReference type="NCBI Taxonomy" id="223392"/>
    <lineage>
        <taxon>Bacteria</taxon>
        <taxon>Bacillati</taxon>
        <taxon>Actinomycetota</taxon>
        <taxon>Actinomycetes</taxon>
        <taxon>Mycobacteriales</taxon>
        <taxon>Nocardiaceae</taxon>
        <taxon>Rhodococcus</taxon>
    </lineage>
</organism>
<keyword evidence="2" id="KW-1185">Reference proteome</keyword>
<sequence length="50" mass="5672">MFRAAIRNDVCANLDSGALALSRCRWVRPEVELVRRLATLTEVRLLDLST</sequence>
<reference evidence="1 2" key="1">
    <citation type="submission" date="2018-06" db="EMBL/GenBank/DDBJ databases">
        <authorList>
            <consortium name="Pathogen Informatics"/>
            <person name="Doyle S."/>
        </authorList>
    </citation>
    <scope>NUCLEOTIDE SEQUENCE [LARGE SCALE GENOMIC DNA]</scope>
    <source>
        <strain evidence="1 2">NCTC13296</strain>
    </source>
</reference>
<name>A0A379PQN1_9NOCA</name>
<evidence type="ECO:0000313" key="1">
    <source>
        <dbReference type="EMBL" id="SUF09236.1"/>
    </source>
</evidence>
<protein>
    <submittedName>
        <fullName evidence="1">Uncharacterized protein</fullName>
    </submittedName>
</protein>
<dbReference type="AlphaFoldDB" id="A0A379PQN1"/>
<accession>A0A379PQN1</accession>
<gene>
    <name evidence="1" type="ORF">NCTC13296_04434</name>
</gene>
<evidence type="ECO:0000313" key="2">
    <source>
        <dbReference type="Proteomes" id="UP000254569"/>
    </source>
</evidence>
<dbReference type="EMBL" id="UGVI01000003">
    <property type="protein sequence ID" value="SUF09236.1"/>
    <property type="molecule type" value="Genomic_DNA"/>
</dbReference>